<dbReference type="InterPro" id="IPR047665">
    <property type="entry name" value="ComGG_streptococcus-type"/>
</dbReference>
<organism evidence="3 4">
    <name type="scientific">Candidatus Enterococcus avicola</name>
    <dbReference type="NCBI Taxonomy" id="2838561"/>
    <lineage>
        <taxon>Bacteria</taxon>
        <taxon>Bacillati</taxon>
        <taxon>Bacillota</taxon>
        <taxon>Bacilli</taxon>
        <taxon>Lactobacillales</taxon>
        <taxon>Enterococcaceae</taxon>
        <taxon>Enterococcus</taxon>
    </lineage>
</organism>
<comment type="caution">
    <text evidence="3">The sequence shown here is derived from an EMBL/GenBank/DDBJ whole genome shotgun (WGS) entry which is preliminary data.</text>
</comment>
<feature type="transmembrane region" description="Helical" evidence="2">
    <location>
        <begin position="12"/>
        <end position="31"/>
    </location>
</feature>
<reference evidence="3" key="1">
    <citation type="journal article" date="2021" name="PeerJ">
        <title>Extensive microbial diversity within the chicken gut microbiome revealed by metagenomics and culture.</title>
        <authorList>
            <person name="Gilroy R."/>
            <person name="Ravi A."/>
            <person name="Getino M."/>
            <person name="Pursley I."/>
            <person name="Horton D.L."/>
            <person name="Alikhan N.F."/>
            <person name="Baker D."/>
            <person name="Gharbi K."/>
            <person name="Hall N."/>
            <person name="Watson M."/>
            <person name="Adriaenssens E.M."/>
            <person name="Foster-Nyarko E."/>
            <person name="Jarju S."/>
            <person name="Secka A."/>
            <person name="Antonio M."/>
            <person name="Oren A."/>
            <person name="Chaudhuri R.R."/>
            <person name="La Ragione R."/>
            <person name="Hildebrand F."/>
            <person name="Pallen M.J."/>
        </authorList>
    </citation>
    <scope>NUCLEOTIDE SEQUENCE</scope>
    <source>
        <strain evidence="3">CHK172-16539</strain>
    </source>
</reference>
<feature type="region of interest" description="Disordered" evidence="1">
    <location>
        <begin position="119"/>
        <end position="148"/>
    </location>
</feature>
<dbReference type="EMBL" id="DXBN01000147">
    <property type="protein sequence ID" value="HIZ53612.1"/>
    <property type="molecule type" value="Genomic_DNA"/>
</dbReference>
<keyword evidence="2" id="KW-0812">Transmembrane</keyword>
<evidence type="ECO:0000256" key="1">
    <source>
        <dbReference type="SAM" id="MobiDB-lite"/>
    </source>
</evidence>
<gene>
    <name evidence="3" type="ORF">IAA20_06710</name>
</gene>
<accession>A0A9D2F865</accession>
<dbReference type="AlphaFoldDB" id="A0A9D2F865"/>
<dbReference type="NCBIfam" id="NF041014">
    <property type="entry name" value="pilin_ComGG_2"/>
    <property type="match status" value="1"/>
</dbReference>
<sequence length="148" mass="17096">MVNGPSHKYRGSIFVLAIATLGIFTFLYLALAEHYQLTVYATNRNTQYYQMAIMKELFLVEYLDIPENERPMSGSYQYSVGTVDFYREELKLIIIAKTKKHKQRYEEIIETIESTQSSELEFSENTSGTTEESIQFSNESSTVESLID</sequence>
<evidence type="ECO:0000313" key="4">
    <source>
        <dbReference type="Proteomes" id="UP000824063"/>
    </source>
</evidence>
<feature type="compositionally biased region" description="Polar residues" evidence="1">
    <location>
        <begin position="123"/>
        <end position="148"/>
    </location>
</feature>
<proteinExistence type="predicted"/>
<protein>
    <submittedName>
        <fullName evidence="3">Uncharacterized protein</fullName>
    </submittedName>
</protein>
<dbReference type="Proteomes" id="UP000824063">
    <property type="component" value="Unassembled WGS sequence"/>
</dbReference>
<reference evidence="3" key="2">
    <citation type="submission" date="2021-04" db="EMBL/GenBank/DDBJ databases">
        <authorList>
            <person name="Gilroy R."/>
        </authorList>
    </citation>
    <scope>NUCLEOTIDE SEQUENCE</scope>
    <source>
        <strain evidence="3">CHK172-16539</strain>
    </source>
</reference>
<keyword evidence="2" id="KW-1133">Transmembrane helix</keyword>
<name>A0A9D2F865_9ENTE</name>
<keyword evidence="2" id="KW-0472">Membrane</keyword>
<evidence type="ECO:0000313" key="3">
    <source>
        <dbReference type="EMBL" id="HIZ53612.1"/>
    </source>
</evidence>
<evidence type="ECO:0000256" key="2">
    <source>
        <dbReference type="SAM" id="Phobius"/>
    </source>
</evidence>